<dbReference type="Proteomes" id="UP001302806">
    <property type="component" value="Chromosome"/>
</dbReference>
<evidence type="ECO:0000313" key="1">
    <source>
        <dbReference type="EMBL" id="WNH07714.1"/>
    </source>
</evidence>
<proteinExistence type="predicted"/>
<protein>
    <submittedName>
        <fullName evidence="1">Uncharacterized protein</fullName>
    </submittedName>
</protein>
<reference evidence="1 2" key="1">
    <citation type="submission" date="2023-09" db="EMBL/GenBank/DDBJ databases">
        <title>Thalassobella suaedae gen. nov., sp. nov., a marine bacterium of the family Flavobacteriaceae isolated from a halophyte Suaeda japonica.</title>
        <authorList>
            <person name="Lee S.Y."/>
            <person name="Hwang C.Y."/>
        </authorList>
    </citation>
    <scope>NUCLEOTIDE SEQUENCE [LARGE SCALE GENOMIC DNA]</scope>
    <source>
        <strain evidence="1 2">HL-DH14</strain>
    </source>
</reference>
<accession>A0ABY9XP90</accession>
<dbReference type="EMBL" id="CP134537">
    <property type="protein sequence ID" value="WNH07714.1"/>
    <property type="molecule type" value="Genomic_DNA"/>
</dbReference>
<sequence length="99" mass="11445">MKDCLDNESLPKPDKIIEIIKKKNEWIIKALVYTNCCQGFLADVSVNNDDTINLMFINYGMYCSCSCPFEISYKFRIEPFDDLSKIKFVSINGETKTKL</sequence>
<evidence type="ECO:0000313" key="2">
    <source>
        <dbReference type="Proteomes" id="UP001302806"/>
    </source>
</evidence>
<name>A0ABY9XP90_9FLAO</name>
<organism evidence="1 2">
    <name type="scientific">Thalassobellus suaedae</name>
    <dbReference type="NCBI Taxonomy" id="3074124"/>
    <lineage>
        <taxon>Bacteria</taxon>
        <taxon>Pseudomonadati</taxon>
        <taxon>Bacteroidota</taxon>
        <taxon>Flavobacteriia</taxon>
        <taxon>Flavobacteriales</taxon>
        <taxon>Flavobacteriaceae</taxon>
        <taxon>Thalassobellus</taxon>
    </lineage>
</organism>
<gene>
    <name evidence="1" type="ORF">RHP51_10920</name>
</gene>
<dbReference type="RefSeq" id="WP_415864592.1">
    <property type="nucleotide sequence ID" value="NZ_CP134537.1"/>
</dbReference>